<evidence type="ECO:0000256" key="1">
    <source>
        <dbReference type="ARBA" id="ARBA00004123"/>
    </source>
</evidence>
<dbReference type="EMBL" id="JAPDRK010000016">
    <property type="protein sequence ID" value="KAJ9605324.1"/>
    <property type="molecule type" value="Genomic_DNA"/>
</dbReference>
<evidence type="ECO:0000256" key="3">
    <source>
        <dbReference type="ARBA" id="ARBA00023125"/>
    </source>
</evidence>
<dbReference type="PANTHER" id="PTHR13044:SF14">
    <property type="entry name" value="CRYPTOCEPHAL, ISOFORM A"/>
    <property type="match status" value="1"/>
</dbReference>
<dbReference type="PANTHER" id="PTHR13044">
    <property type="entry name" value="ACTIVATING TRANSCRIPTION FACTOR ATF 4/5"/>
    <property type="match status" value="1"/>
</dbReference>
<keyword evidence="2" id="KW-0805">Transcription regulation</keyword>
<accession>A0AA38X1Z1</accession>
<dbReference type="GO" id="GO:0005634">
    <property type="term" value="C:nucleus"/>
    <property type="evidence" value="ECO:0007669"/>
    <property type="project" value="UniProtKB-SubCell"/>
</dbReference>
<evidence type="ECO:0000313" key="9">
    <source>
        <dbReference type="Proteomes" id="UP001172673"/>
    </source>
</evidence>
<organism evidence="8 9">
    <name type="scientific">Cladophialophora chaetospira</name>
    <dbReference type="NCBI Taxonomy" id="386627"/>
    <lineage>
        <taxon>Eukaryota</taxon>
        <taxon>Fungi</taxon>
        <taxon>Dikarya</taxon>
        <taxon>Ascomycota</taxon>
        <taxon>Pezizomycotina</taxon>
        <taxon>Eurotiomycetes</taxon>
        <taxon>Chaetothyriomycetidae</taxon>
        <taxon>Chaetothyriales</taxon>
        <taxon>Herpotrichiellaceae</taxon>
        <taxon>Cladophialophora</taxon>
    </lineage>
</organism>
<keyword evidence="4" id="KW-0804">Transcription</keyword>
<evidence type="ECO:0000259" key="7">
    <source>
        <dbReference type="PROSITE" id="PS50217"/>
    </source>
</evidence>
<protein>
    <recommendedName>
        <fullName evidence="7">BZIP domain-containing protein</fullName>
    </recommendedName>
</protein>
<evidence type="ECO:0000256" key="4">
    <source>
        <dbReference type="ARBA" id="ARBA00023163"/>
    </source>
</evidence>
<keyword evidence="5" id="KW-0539">Nucleus</keyword>
<dbReference type="CDD" id="cd14688">
    <property type="entry name" value="bZIP_YAP"/>
    <property type="match status" value="1"/>
</dbReference>
<feature type="domain" description="BZIP" evidence="7">
    <location>
        <begin position="126"/>
        <end position="171"/>
    </location>
</feature>
<dbReference type="InterPro" id="IPR004827">
    <property type="entry name" value="bZIP"/>
</dbReference>
<feature type="region of interest" description="Disordered" evidence="6">
    <location>
        <begin position="109"/>
        <end position="150"/>
    </location>
</feature>
<keyword evidence="9" id="KW-1185">Reference proteome</keyword>
<comment type="caution">
    <text evidence="8">The sequence shown here is derived from an EMBL/GenBank/DDBJ whole genome shotgun (WGS) entry which is preliminary data.</text>
</comment>
<dbReference type="Proteomes" id="UP001172673">
    <property type="component" value="Unassembled WGS sequence"/>
</dbReference>
<evidence type="ECO:0000256" key="6">
    <source>
        <dbReference type="SAM" id="MobiDB-lite"/>
    </source>
</evidence>
<dbReference type="InterPro" id="IPR046347">
    <property type="entry name" value="bZIP_sf"/>
</dbReference>
<evidence type="ECO:0000256" key="5">
    <source>
        <dbReference type="ARBA" id="ARBA00023242"/>
    </source>
</evidence>
<dbReference type="Pfam" id="PF00170">
    <property type="entry name" value="bZIP_1"/>
    <property type="match status" value="1"/>
</dbReference>
<name>A0AA38X1Z1_9EURO</name>
<dbReference type="PROSITE" id="PS00036">
    <property type="entry name" value="BZIP_BASIC"/>
    <property type="match status" value="1"/>
</dbReference>
<dbReference type="GO" id="GO:0001228">
    <property type="term" value="F:DNA-binding transcription activator activity, RNA polymerase II-specific"/>
    <property type="evidence" value="ECO:0007669"/>
    <property type="project" value="TreeGrafter"/>
</dbReference>
<proteinExistence type="predicted"/>
<keyword evidence="3" id="KW-0238">DNA-binding</keyword>
<dbReference type="Gene3D" id="1.20.5.170">
    <property type="match status" value="1"/>
</dbReference>
<gene>
    <name evidence="8" type="ORF">H2200_009981</name>
</gene>
<dbReference type="GO" id="GO:0000977">
    <property type="term" value="F:RNA polymerase II transcription regulatory region sequence-specific DNA binding"/>
    <property type="evidence" value="ECO:0007669"/>
    <property type="project" value="TreeGrafter"/>
</dbReference>
<evidence type="ECO:0000313" key="8">
    <source>
        <dbReference type="EMBL" id="KAJ9605324.1"/>
    </source>
</evidence>
<comment type="subcellular location">
    <subcellularLocation>
        <location evidence="1">Nucleus</location>
    </subcellularLocation>
</comment>
<dbReference type="SUPFAM" id="SSF57959">
    <property type="entry name" value="Leucine zipper domain"/>
    <property type="match status" value="1"/>
</dbReference>
<sequence length="208" mass="23209">MQATEQIMELVFPPEISPASFNWNFLSSTFMDSGSADVFDRYFESPPCSPAIDASHPCKSSDSDITETSIHDDLFSLPVTNDSISGHSSISSASSVHSDEGWNAEVTTTEVADLPSNTAESDAHPVDRRHRRREQNRKAQSNFRQKKKEEIRSLQREVEELRAQLADLHKRGPTANLTICTRCRTFYPASGPAKLHSQHLQTEPGFFG</sequence>
<reference evidence="8" key="1">
    <citation type="submission" date="2022-10" db="EMBL/GenBank/DDBJ databases">
        <title>Culturing micro-colonial fungi from biological soil crusts in the Mojave desert and describing Neophaeococcomyces mojavensis, and introducing the new genera and species Taxawa tesnikishii.</title>
        <authorList>
            <person name="Kurbessoian T."/>
            <person name="Stajich J.E."/>
        </authorList>
    </citation>
    <scope>NUCLEOTIDE SEQUENCE</scope>
    <source>
        <strain evidence="8">TK_41</strain>
    </source>
</reference>
<evidence type="ECO:0000256" key="2">
    <source>
        <dbReference type="ARBA" id="ARBA00023015"/>
    </source>
</evidence>
<dbReference type="AlphaFoldDB" id="A0AA38X1Z1"/>
<feature type="compositionally biased region" description="Polar residues" evidence="6">
    <location>
        <begin position="109"/>
        <end position="120"/>
    </location>
</feature>
<dbReference type="PROSITE" id="PS50217">
    <property type="entry name" value="BZIP"/>
    <property type="match status" value="1"/>
</dbReference>
<dbReference type="SMART" id="SM00338">
    <property type="entry name" value="BRLZ"/>
    <property type="match status" value="1"/>
</dbReference>